<organism evidence="1">
    <name type="scientific">Octopus bimaculoides</name>
    <name type="common">California two-spotted octopus</name>
    <dbReference type="NCBI Taxonomy" id="37653"/>
    <lineage>
        <taxon>Eukaryota</taxon>
        <taxon>Metazoa</taxon>
        <taxon>Spiralia</taxon>
        <taxon>Lophotrochozoa</taxon>
        <taxon>Mollusca</taxon>
        <taxon>Cephalopoda</taxon>
        <taxon>Coleoidea</taxon>
        <taxon>Octopodiformes</taxon>
        <taxon>Octopoda</taxon>
        <taxon>Incirrata</taxon>
        <taxon>Octopodidae</taxon>
        <taxon>Octopus</taxon>
    </lineage>
</organism>
<protein>
    <submittedName>
        <fullName evidence="1">Uncharacterized protein</fullName>
    </submittedName>
</protein>
<accession>A0A0L8GLE2</accession>
<dbReference type="AlphaFoldDB" id="A0A0L8GLE2"/>
<evidence type="ECO:0000313" key="1">
    <source>
        <dbReference type="EMBL" id="KOF77644.1"/>
    </source>
</evidence>
<proteinExistence type="predicted"/>
<name>A0A0L8GLE2_OCTBM</name>
<gene>
    <name evidence="1" type="ORF">OCBIM_22031856mg</name>
</gene>
<reference evidence="1" key="1">
    <citation type="submission" date="2015-07" db="EMBL/GenBank/DDBJ databases">
        <title>MeaNS - Measles Nucleotide Surveillance Program.</title>
        <authorList>
            <person name="Tran T."/>
            <person name="Druce J."/>
        </authorList>
    </citation>
    <scope>NUCLEOTIDE SEQUENCE</scope>
    <source>
        <strain evidence="1">UCB-OBI-ISO-001</strain>
        <tissue evidence="1">Gonad</tissue>
    </source>
</reference>
<sequence>MSLKKQKKKFLLLIENEINVSSPKMMSTTQFRFVSSVTKKKGWRGKTQKILLETQEKKKKIFQIYKK</sequence>
<dbReference type="EMBL" id="KQ421360">
    <property type="protein sequence ID" value="KOF77644.1"/>
    <property type="molecule type" value="Genomic_DNA"/>
</dbReference>